<keyword evidence="5" id="KW-1185">Reference proteome</keyword>
<dbReference type="InterPro" id="IPR002656">
    <property type="entry name" value="Acyl_transf_3_dom"/>
</dbReference>
<gene>
    <name evidence="4" type="ORF">LRX75_08265</name>
</gene>
<feature type="transmembrane region" description="Helical" evidence="1">
    <location>
        <begin position="215"/>
        <end position="238"/>
    </location>
</feature>
<dbReference type="EMBL" id="JAJOZR010000004">
    <property type="protein sequence ID" value="MCD7109036.1"/>
    <property type="molecule type" value="Genomic_DNA"/>
</dbReference>
<evidence type="ECO:0000313" key="4">
    <source>
        <dbReference type="EMBL" id="MCD7109036.1"/>
    </source>
</evidence>
<feature type="transmembrane region" description="Helical" evidence="1">
    <location>
        <begin position="300"/>
        <end position="319"/>
    </location>
</feature>
<evidence type="ECO:0000313" key="5">
    <source>
        <dbReference type="Proteomes" id="UP001139089"/>
    </source>
</evidence>
<dbReference type="GO" id="GO:0016020">
    <property type="term" value="C:membrane"/>
    <property type="evidence" value="ECO:0007669"/>
    <property type="project" value="TreeGrafter"/>
</dbReference>
<dbReference type="Pfam" id="PF01757">
    <property type="entry name" value="Acyl_transf_3"/>
    <property type="match status" value="1"/>
</dbReference>
<accession>A0A9X1NS50</accession>
<feature type="transmembrane region" description="Helical" evidence="1">
    <location>
        <begin position="245"/>
        <end position="262"/>
    </location>
</feature>
<dbReference type="InterPro" id="IPR043968">
    <property type="entry name" value="SGNH"/>
</dbReference>
<dbReference type="GO" id="GO:0009103">
    <property type="term" value="P:lipopolysaccharide biosynthetic process"/>
    <property type="evidence" value="ECO:0007669"/>
    <property type="project" value="TreeGrafter"/>
</dbReference>
<evidence type="ECO:0000259" key="2">
    <source>
        <dbReference type="Pfam" id="PF01757"/>
    </source>
</evidence>
<feature type="transmembrane region" description="Helical" evidence="1">
    <location>
        <begin position="96"/>
        <end position="116"/>
    </location>
</feature>
<dbReference type="InterPro" id="IPR050879">
    <property type="entry name" value="Acyltransferase_3"/>
</dbReference>
<protein>
    <submittedName>
        <fullName evidence="4">Acyltransferase</fullName>
    </submittedName>
</protein>
<dbReference type="SUPFAM" id="SSF52266">
    <property type="entry name" value="SGNH hydrolase"/>
    <property type="match status" value="1"/>
</dbReference>
<keyword evidence="4" id="KW-0808">Transferase</keyword>
<comment type="caution">
    <text evidence="4">The sequence shown here is derived from an EMBL/GenBank/DDBJ whole genome shotgun (WGS) entry which is preliminary data.</text>
</comment>
<keyword evidence="1" id="KW-1133">Transmembrane helix</keyword>
<dbReference type="PANTHER" id="PTHR23028">
    <property type="entry name" value="ACETYLTRANSFERASE"/>
    <property type="match status" value="1"/>
</dbReference>
<reference evidence="4" key="1">
    <citation type="submission" date="2021-12" db="EMBL/GenBank/DDBJ databases">
        <authorList>
            <person name="Li Y."/>
        </authorList>
    </citation>
    <scope>NUCLEOTIDE SEQUENCE</scope>
    <source>
        <strain evidence="4">DKSPLA3</strain>
    </source>
</reference>
<feature type="transmembrane region" description="Helical" evidence="1">
    <location>
        <begin position="268"/>
        <end position="288"/>
    </location>
</feature>
<dbReference type="RefSeq" id="WP_231813407.1">
    <property type="nucleotide sequence ID" value="NZ_JAJOZR010000004.1"/>
</dbReference>
<name>A0A9X1NS50_9HYPH</name>
<evidence type="ECO:0000256" key="1">
    <source>
        <dbReference type="SAM" id="Phobius"/>
    </source>
</evidence>
<sequence>MLLDQDVSKGTLRRPEQGIARHEPGAYRADIDGLRAVAVLVVLLFHTGISPLRGGFIGVDVFFVISGYLITKAVWQELQQGRFSLLTFYERRTRRIFPALVVTVAVTFVFAPLVLFPSERTTTVWTGLAALTSVSNLYLAVETLGKSGYFAADAYSQPLVNTWSLGVEEQFYLVFPFILLAVSGLGRRRAGAVVAAIALASFLFCIWLTGANRDLAYYVPLSRAWELVAGGLLVFLSLPRLPARIRDGLALLALALILGSAYRFHGGMFFPGVLAVAPVAGAALLIAIGSTGGSHITRCLALPPFVGIGKISYSLYLWHWPVFVGVALITARAPTIPEAAGLILASLVAAYLSWRFVEQPFRQRRIGRTAGSLWRQAGAAWCACGLLGLAIWHVAAAAPQTESDRLAAYLTYDDRDVYLRGTCFLIGYQQTVADFATADCLSPSVVKPNILIMGDSHAAHLYRGFEAALPQAHVMLAASSGCKPLFGAGGDPECVGLMQRMFERFLPENRPEVLILSARWADYDLPLVAETLRQVKDRAGIVVVSGPIAEYQRPLARLLAQVAGGRSDALLVGSRATEQAKWDHELQALVEASGAIYVSPYRLLCPNPETACRTMVGNVPLQWDYGHMTAEGSQALAEAIIGTGAIPGARAWQEAAP</sequence>
<feature type="transmembrane region" description="Helical" evidence="1">
    <location>
        <begin position="339"/>
        <end position="357"/>
    </location>
</feature>
<keyword evidence="1" id="KW-0812">Transmembrane</keyword>
<feature type="domain" description="SGNH" evidence="3">
    <location>
        <begin position="438"/>
        <end position="640"/>
    </location>
</feature>
<evidence type="ECO:0000259" key="3">
    <source>
        <dbReference type="Pfam" id="PF19040"/>
    </source>
</evidence>
<keyword evidence="1" id="KW-0472">Membrane</keyword>
<keyword evidence="4" id="KW-0012">Acyltransferase</keyword>
<organism evidence="4 5">
    <name type="scientific">Rhizobium quercicola</name>
    <dbReference type="NCBI Taxonomy" id="2901226"/>
    <lineage>
        <taxon>Bacteria</taxon>
        <taxon>Pseudomonadati</taxon>
        <taxon>Pseudomonadota</taxon>
        <taxon>Alphaproteobacteria</taxon>
        <taxon>Hyphomicrobiales</taxon>
        <taxon>Rhizobiaceae</taxon>
        <taxon>Rhizobium/Agrobacterium group</taxon>
        <taxon>Rhizobium</taxon>
    </lineage>
</organism>
<feature type="transmembrane region" description="Helical" evidence="1">
    <location>
        <begin position="55"/>
        <end position="75"/>
    </location>
</feature>
<proteinExistence type="predicted"/>
<dbReference type="AlphaFoldDB" id="A0A9X1NS50"/>
<feature type="transmembrane region" description="Helical" evidence="1">
    <location>
        <begin position="190"/>
        <end position="209"/>
    </location>
</feature>
<dbReference type="GO" id="GO:0016747">
    <property type="term" value="F:acyltransferase activity, transferring groups other than amino-acyl groups"/>
    <property type="evidence" value="ECO:0007669"/>
    <property type="project" value="InterPro"/>
</dbReference>
<feature type="domain" description="Acyltransferase 3" evidence="2">
    <location>
        <begin position="29"/>
        <end position="354"/>
    </location>
</feature>
<feature type="transmembrane region" description="Helical" evidence="1">
    <location>
        <begin position="378"/>
        <end position="395"/>
    </location>
</feature>
<dbReference type="Pfam" id="PF19040">
    <property type="entry name" value="SGNH"/>
    <property type="match status" value="1"/>
</dbReference>
<dbReference type="Proteomes" id="UP001139089">
    <property type="component" value="Unassembled WGS sequence"/>
</dbReference>
<dbReference type="PANTHER" id="PTHR23028:SF53">
    <property type="entry name" value="ACYL_TRANSF_3 DOMAIN-CONTAINING PROTEIN"/>
    <property type="match status" value="1"/>
</dbReference>